<gene>
    <name evidence="2" type="ORF">LY89DRAFT_729388</name>
</gene>
<dbReference type="Proteomes" id="UP000070700">
    <property type="component" value="Unassembled WGS sequence"/>
</dbReference>
<feature type="compositionally biased region" description="Polar residues" evidence="1">
    <location>
        <begin position="518"/>
        <end position="532"/>
    </location>
</feature>
<keyword evidence="3" id="KW-1185">Reference proteome</keyword>
<protein>
    <submittedName>
        <fullName evidence="2">Uncharacterized protein</fullName>
    </submittedName>
</protein>
<name>A0A194XQ71_MOLSC</name>
<feature type="compositionally biased region" description="Basic and acidic residues" evidence="1">
    <location>
        <begin position="336"/>
        <end position="350"/>
    </location>
</feature>
<evidence type="ECO:0000313" key="3">
    <source>
        <dbReference type="Proteomes" id="UP000070700"/>
    </source>
</evidence>
<feature type="compositionally biased region" description="Low complexity" evidence="1">
    <location>
        <begin position="285"/>
        <end position="314"/>
    </location>
</feature>
<evidence type="ECO:0000313" key="2">
    <source>
        <dbReference type="EMBL" id="KUJ21892.1"/>
    </source>
</evidence>
<evidence type="ECO:0000256" key="1">
    <source>
        <dbReference type="SAM" id="MobiDB-lite"/>
    </source>
</evidence>
<feature type="compositionally biased region" description="Low complexity" evidence="1">
    <location>
        <begin position="356"/>
        <end position="379"/>
    </location>
</feature>
<feature type="region of interest" description="Disordered" evidence="1">
    <location>
        <begin position="1"/>
        <end position="66"/>
    </location>
</feature>
<sequence length="592" mass="67331">MAHVGGPPPPPPPPNFRPPGLFPGGGGGGQRPQPPPGVRPPGTGGGHGPGPQLPPKIIQQSSRIRDITPQKLLTEADCLQKLTTYAAFSVRKVPALSPKERPSWARAEVTEDRLDQADIKKQIKKLGEKGKTVAEKRAALAQFQQGQVTALLDDLASKETDRNFEWSLVQMDRIEKEVPSMMKPGKKAIETVVMILYIKRAPLPGLNAVMMFQNIEKRRIDSLRPPPPPPQQHPPPPPHDFRPPSAHGNKMGGQEPLFVDIGKGHQKSPKMRHRDKRFHDRDDSSTGSSDSFDTLSDSESDASSSLDTSISARSNHGRRRNSRAATRSHSRHRPKYSLEDRRQSPERRPSDAYGVPHHPQQHHQQQGPQRPYVPDVPRVVPAFDPITSAYQAGKEDARAELGDRIQSPVAPQPVIIERIIERPPIERVIEQPRIERIVESPRAVVSYARLPERPRYSEPRYAEERYVDDIRSQEDEYLIRRREADDHAIMREERMRREAEEYIDRRPLDRPEFLPRRQSYSFRGDSSPSISPTRDIFDRRPSDPREREREFRRPEARRVFTSPISPHPFAAQNLPRRYPPSMSSASYDDRGW</sequence>
<dbReference type="RefSeq" id="XP_018076247.1">
    <property type="nucleotide sequence ID" value="XM_018219377.1"/>
</dbReference>
<dbReference type="OrthoDB" id="3440029at2759"/>
<dbReference type="GeneID" id="28829103"/>
<dbReference type="InParanoid" id="A0A194XQ71"/>
<feature type="region of interest" description="Disordered" evidence="1">
    <location>
        <begin position="514"/>
        <end position="592"/>
    </location>
</feature>
<feature type="compositionally biased region" description="Pro residues" evidence="1">
    <location>
        <begin position="224"/>
        <end position="238"/>
    </location>
</feature>
<dbReference type="KEGG" id="psco:LY89DRAFT_729388"/>
<organism evidence="2 3">
    <name type="scientific">Mollisia scopiformis</name>
    <name type="common">Conifer needle endophyte fungus</name>
    <name type="synonym">Phialocephala scopiformis</name>
    <dbReference type="NCBI Taxonomy" id="149040"/>
    <lineage>
        <taxon>Eukaryota</taxon>
        <taxon>Fungi</taxon>
        <taxon>Dikarya</taxon>
        <taxon>Ascomycota</taxon>
        <taxon>Pezizomycotina</taxon>
        <taxon>Leotiomycetes</taxon>
        <taxon>Helotiales</taxon>
        <taxon>Mollisiaceae</taxon>
        <taxon>Mollisia</taxon>
    </lineage>
</organism>
<feature type="compositionally biased region" description="Basic residues" evidence="1">
    <location>
        <begin position="315"/>
        <end position="335"/>
    </location>
</feature>
<feature type="region of interest" description="Disordered" evidence="1">
    <location>
        <begin position="220"/>
        <end position="379"/>
    </location>
</feature>
<dbReference type="AlphaFoldDB" id="A0A194XQ71"/>
<dbReference type="EMBL" id="KQ947407">
    <property type="protein sequence ID" value="KUJ21892.1"/>
    <property type="molecule type" value="Genomic_DNA"/>
</dbReference>
<feature type="compositionally biased region" description="Basic and acidic residues" evidence="1">
    <location>
        <begin position="535"/>
        <end position="558"/>
    </location>
</feature>
<feature type="compositionally biased region" description="Basic residues" evidence="1">
    <location>
        <begin position="264"/>
        <end position="276"/>
    </location>
</feature>
<accession>A0A194XQ71</accession>
<proteinExistence type="predicted"/>
<reference evidence="2 3" key="1">
    <citation type="submission" date="2015-10" db="EMBL/GenBank/DDBJ databases">
        <title>Full genome of DAOMC 229536 Phialocephala scopiformis, a fungal endophyte of spruce producing the potent anti-insectan compound rugulosin.</title>
        <authorList>
            <consortium name="DOE Joint Genome Institute"/>
            <person name="Walker A.K."/>
            <person name="Frasz S.L."/>
            <person name="Seifert K.A."/>
            <person name="Miller J.D."/>
            <person name="Mondo S.J."/>
            <person name="Labutti K."/>
            <person name="Lipzen A."/>
            <person name="Dockter R."/>
            <person name="Kennedy M."/>
            <person name="Grigoriev I.V."/>
            <person name="Spatafora J.W."/>
        </authorList>
    </citation>
    <scope>NUCLEOTIDE SEQUENCE [LARGE SCALE GENOMIC DNA]</scope>
    <source>
        <strain evidence="2 3">CBS 120377</strain>
    </source>
</reference>
<feature type="compositionally biased region" description="Pro residues" evidence="1">
    <location>
        <begin position="1"/>
        <end position="21"/>
    </location>
</feature>